<dbReference type="KEGG" id="sdyn:Mal52_24730"/>
<evidence type="ECO:0000313" key="1">
    <source>
        <dbReference type="EMBL" id="QDU43995.1"/>
    </source>
</evidence>
<protein>
    <recommendedName>
        <fullName evidence="3">HTH cro/C1-type domain-containing protein</fullName>
    </recommendedName>
</protein>
<keyword evidence="2" id="KW-1185">Reference proteome</keyword>
<dbReference type="EMBL" id="CP036276">
    <property type="protein sequence ID" value="QDU43995.1"/>
    <property type="molecule type" value="Genomic_DNA"/>
</dbReference>
<dbReference type="CDD" id="cd00093">
    <property type="entry name" value="HTH_XRE"/>
    <property type="match status" value="1"/>
</dbReference>
<gene>
    <name evidence="1" type="ORF">Mal52_24730</name>
</gene>
<evidence type="ECO:0000313" key="2">
    <source>
        <dbReference type="Proteomes" id="UP000319383"/>
    </source>
</evidence>
<evidence type="ECO:0008006" key="3">
    <source>
        <dbReference type="Google" id="ProtNLM"/>
    </source>
</evidence>
<dbReference type="RefSeq" id="WP_145376265.1">
    <property type="nucleotide sequence ID" value="NZ_CP036276.1"/>
</dbReference>
<dbReference type="InterPro" id="IPR001387">
    <property type="entry name" value="Cro/C1-type_HTH"/>
</dbReference>
<dbReference type="Gene3D" id="1.10.260.40">
    <property type="entry name" value="lambda repressor-like DNA-binding domains"/>
    <property type="match status" value="1"/>
</dbReference>
<name>A0A517ZNE4_9PLAN</name>
<dbReference type="GO" id="GO:0003677">
    <property type="term" value="F:DNA binding"/>
    <property type="evidence" value="ECO:0007669"/>
    <property type="project" value="InterPro"/>
</dbReference>
<reference evidence="1 2" key="1">
    <citation type="submission" date="2019-02" db="EMBL/GenBank/DDBJ databases">
        <title>Deep-cultivation of Planctomycetes and their phenomic and genomic characterization uncovers novel biology.</title>
        <authorList>
            <person name="Wiegand S."/>
            <person name="Jogler M."/>
            <person name="Boedeker C."/>
            <person name="Pinto D."/>
            <person name="Vollmers J."/>
            <person name="Rivas-Marin E."/>
            <person name="Kohn T."/>
            <person name="Peeters S.H."/>
            <person name="Heuer A."/>
            <person name="Rast P."/>
            <person name="Oberbeckmann S."/>
            <person name="Bunk B."/>
            <person name="Jeske O."/>
            <person name="Meyerdierks A."/>
            <person name="Storesund J.E."/>
            <person name="Kallscheuer N."/>
            <person name="Luecker S."/>
            <person name="Lage O.M."/>
            <person name="Pohl T."/>
            <person name="Merkel B.J."/>
            <person name="Hornburger P."/>
            <person name="Mueller R.-W."/>
            <person name="Bruemmer F."/>
            <person name="Labrenz M."/>
            <person name="Spormann A.M."/>
            <person name="Op den Camp H."/>
            <person name="Overmann J."/>
            <person name="Amann R."/>
            <person name="Jetten M.S.M."/>
            <person name="Mascher T."/>
            <person name="Medema M.H."/>
            <person name="Devos D.P."/>
            <person name="Kaster A.-K."/>
            <person name="Ovreas L."/>
            <person name="Rohde M."/>
            <person name="Galperin M.Y."/>
            <person name="Jogler C."/>
        </authorList>
    </citation>
    <scope>NUCLEOTIDE SEQUENCE [LARGE SCALE GENOMIC DNA]</scope>
    <source>
        <strain evidence="1 2">Mal52</strain>
    </source>
</reference>
<dbReference type="InterPro" id="IPR010982">
    <property type="entry name" value="Lambda_DNA-bd_dom_sf"/>
</dbReference>
<accession>A0A517ZNE4</accession>
<organism evidence="1 2">
    <name type="scientific">Symmachiella dynata</name>
    <dbReference type="NCBI Taxonomy" id="2527995"/>
    <lineage>
        <taxon>Bacteria</taxon>
        <taxon>Pseudomonadati</taxon>
        <taxon>Planctomycetota</taxon>
        <taxon>Planctomycetia</taxon>
        <taxon>Planctomycetales</taxon>
        <taxon>Planctomycetaceae</taxon>
        <taxon>Symmachiella</taxon>
    </lineage>
</organism>
<dbReference type="Proteomes" id="UP000319383">
    <property type="component" value="Chromosome"/>
</dbReference>
<dbReference type="SUPFAM" id="SSF47413">
    <property type="entry name" value="lambda repressor-like DNA-binding domains"/>
    <property type="match status" value="1"/>
</dbReference>
<dbReference type="AlphaFoldDB" id="A0A517ZNE4"/>
<sequence>MAANVADLCQQHQLTVAELTKRSELEESRVLAIVMGRWTPSPTERKKIADVFQLTPDDIAWGHKTPIQHIYGHGPG</sequence>
<proteinExistence type="predicted"/>